<evidence type="ECO:0000259" key="3">
    <source>
        <dbReference type="Pfam" id="PF00501"/>
    </source>
</evidence>
<evidence type="ECO:0000256" key="1">
    <source>
        <dbReference type="ARBA" id="ARBA00006432"/>
    </source>
</evidence>
<dbReference type="GO" id="GO:0031956">
    <property type="term" value="F:medium-chain fatty acid-CoA ligase activity"/>
    <property type="evidence" value="ECO:0007669"/>
    <property type="project" value="TreeGrafter"/>
</dbReference>
<dbReference type="AlphaFoldDB" id="A0A0B1ZMC2"/>
<dbReference type="Pfam" id="PF13193">
    <property type="entry name" value="AMP-binding_C"/>
    <property type="match status" value="1"/>
</dbReference>
<evidence type="ECO:0008006" key="7">
    <source>
        <dbReference type="Google" id="ProtNLM"/>
    </source>
</evidence>
<dbReference type="GO" id="GO:0006631">
    <property type="term" value="P:fatty acid metabolic process"/>
    <property type="evidence" value="ECO:0007669"/>
    <property type="project" value="TreeGrafter"/>
</dbReference>
<dbReference type="RefSeq" id="WP_039286742.1">
    <property type="nucleotide sequence ID" value="NZ_JTDI01000005.1"/>
</dbReference>
<gene>
    <name evidence="5" type="ORF">LK12_17760</name>
</gene>
<dbReference type="SUPFAM" id="SSF56801">
    <property type="entry name" value="Acetyl-CoA synthetase-like"/>
    <property type="match status" value="1"/>
</dbReference>
<keyword evidence="6" id="KW-1185">Reference proteome</keyword>
<dbReference type="OrthoDB" id="9803968at2"/>
<evidence type="ECO:0000313" key="6">
    <source>
        <dbReference type="Proteomes" id="UP000031057"/>
    </source>
</evidence>
<dbReference type="PANTHER" id="PTHR43201:SF5">
    <property type="entry name" value="MEDIUM-CHAIN ACYL-COA LIGASE ACSF2, MITOCHONDRIAL"/>
    <property type="match status" value="1"/>
</dbReference>
<dbReference type="Proteomes" id="UP000031057">
    <property type="component" value="Unassembled WGS sequence"/>
</dbReference>
<proteinExistence type="inferred from homology"/>
<protein>
    <recommendedName>
        <fullName evidence="7">AMP-dependent synthetase</fullName>
    </recommendedName>
</protein>
<feature type="domain" description="AMP-binding enzyme C-terminal" evidence="4">
    <location>
        <begin position="455"/>
        <end position="532"/>
    </location>
</feature>
<dbReference type="PANTHER" id="PTHR43201">
    <property type="entry name" value="ACYL-COA SYNTHETASE"/>
    <property type="match status" value="1"/>
</dbReference>
<evidence type="ECO:0000256" key="2">
    <source>
        <dbReference type="ARBA" id="ARBA00022598"/>
    </source>
</evidence>
<comment type="similarity">
    <text evidence="1">Belongs to the ATP-dependent AMP-binding enzyme family.</text>
</comment>
<dbReference type="InterPro" id="IPR042099">
    <property type="entry name" value="ANL_N_sf"/>
</dbReference>
<reference evidence="5 6" key="1">
    <citation type="submission" date="2014-10" db="EMBL/GenBank/DDBJ databases">
        <title>Genome sequence of Novosphingobium malaysiense MUSC 273(T).</title>
        <authorList>
            <person name="Lee L.-H."/>
        </authorList>
    </citation>
    <scope>NUCLEOTIDE SEQUENCE [LARGE SCALE GENOMIC DNA]</scope>
    <source>
        <strain evidence="5 6">MUSC 273</strain>
    </source>
</reference>
<evidence type="ECO:0000259" key="4">
    <source>
        <dbReference type="Pfam" id="PF13193"/>
    </source>
</evidence>
<evidence type="ECO:0000313" key="5">
    <source>
        <dbReference type="EMBL" id="KHK90420.1"/>
    </source>
</evidence>
<dbReference type="InterPro" id="IPR000873">
    <property type="entry name" value="AMP-dep_synth/lig_dom"/>
</dbReference>
<dbReference type="Pfam" id="PF00501">
    <property type="entry name" value="AMP-binding"/>
    <property type="match status" value="1"/>
</dbReference>
<accession>A0A0B1ZMC2</accession>
<dbReference type="Gene3D" id="3.30.300.30">
    <property type="match status" value="1"/>
</dbReference>
<sequence>MKSLPRPVDPGFVPTVPNLIAHASAGFADRPFLIDNERTISHAGAERASAAIARGLLALGACKASRVALLVHNCIEWVLCWQGAARMGALTQPFSTLYKPAEIAHALDHNDTEILFLASQYAGTNFIERIEAAIPGLAAQNGTTLHLSSHPYLRHIIVLGDCDRPWAIKGLDGLQAVGDAASNISDEFLAQVEKRVTPADLAVTISTSGTTAYPKSVVHTHGTTVRVPHEFLDYIDFLPDDRNLVNMPLFWVGGFNGNLIPALHSGAALVFARGPGMADMIDAIERHRVTRMPGWVTQREELVRTAAAAGADLSSIRGRLDAFVDEHGKVIPVPLRGGNFGMTETFGMHTIERRRNAIPRSKAGAMGRQLPGIQRRIVDLDTGAELGARQQGELQVRGYSMMSGYYKVEREDCFLAGGWFATGDVCSIDEDGYLYYHTRSTEMIKTAGANVAPLEVERVLKTGEGVIEAYVFGLPHPKRGDAVTAVVVGKPQTTLDTAVLLQLTKDQLSSYKVPLAIIQMEREDIPRTAAGKVNKNALANAVSGMIDW</sequence>
<comment type="caution">
    <text evidence="5">The sequence shown here is derived from an EMBL/GenBank/DDBJ whole genome shotgun (WGS) entry which is preliminary data.</text>
</comment>
<dbReference type="InterPro" id="IPR045851">
    <property type="entry name" value="AMP-bd_C_sf"/>
</dbReference>
<dbReference type="STRING" id="1348853.LK12_17760"/>
<organism evidence="5 6">
    <name type="scientific">Novosphingobium malaysiense</name>
    <dbReference type="NCBI Taxonomy" id="1348853"/>
    <lineage>
        <taxon>Bacteria</taxon>
        <taxon>Pseudomonadati</taxon>
        <taxon>Pseudomonadota</taxon>
        <taxon>Alphaproteobacteria</taxon>
        <taxon>Sphingomonadales</taxon>
        <taxon>Sphingomonadaceae</taxon>
        <taxon>Novosphingobium</taxon>
    </lineage>
</organism>
<keyword evidence="2" id="KW-0436">Ligase</keyword>
<dbReference type="CDD" id="cd04433">
    <property type="entry name" value="AFD_class_I"/>
    <property type="match status" value="1"/>
</dbReference>
<feature type="domain" description="AMP-dependent synthetase/ligase" evidence="3">
    <location>
        <begin position="22"/>
        <end position="406"/>
    </location>
</feature>
<dbReference type="Gene3D" id="3.40.50.12780">
    <property type="entry name" value="N-terminal domain of ligase-like"/>
    <property type="match status" value="1"/>
</dbReference>
<name>A0A0B1ZMC2_9SPHN</name>
<dbReference type="EMBL" id="JTDI01000005">
    <property type="protein sequence ID" value="KHK90420.1"/>
    <property type="molecule type" value="Genomic_DNA"/>
</dbReference>
<dbReference type="InterPro" id="IPR025110">
    <property type="entry name" value="AMP-bd_C"/>
</dbReference>